<proteinExistence type="predicted"/>
<comment type="caution">
    <text evidence="2">The sequence shown here is derived from an EMBL/GenBank/DDBJ whole genome shotgun (WGS) entry which is preliminary data.</text>
</comment>
<organism evidence="2 3">
    <name type="scientific">Rhipicephalus sanguineus</name>
    <name type="common">Brown dog tick</name>
    <name type="synonym">Ixodes sanguineus</name>
    <dbReference type="NCBI Taxonomy" id="34632"/>
    <lineage>
        <taxon>Eukaryota</taxon>
        <taxon>Metazoa</taxon>
        <taxon>Ecdysozoa</taxon>
        <taxon>Arthropoda</taxon>
        <taxon>Chelicerata</taxon>
        <taxon>Arachnida</taxon>
        <taxon>Acari</taxon>
        <taxon>Parasitiformes</taxon>
        <taxon>Ixodida</taxon>
        <taxon>Ixodoidea</taxon>
        <taxon>Ixodidae</taxon>
        <taxon>Rhipicephalinae</taxon>
        <taxon>Rhipicephalus</taxon>
        <taxon>Rhipicephalus</taxon>
    </lineage>
</organism>
<reference evidence="2" key="1">
    <citation type="journal article" date="2020" name="Cell">
        <title>Large-Scale Comparative Analyses of Tick Genomes Elucidate Their Genetic Diversity and Vector Capacities.</title>
        <authorList>
            <consortium name="Tick Genome and Microbiome Consortium (TIGMIC)"/>
            <person name="Jia N."/>
            <person name="Wang J."/>
            <person name="Shi W."/>
            <person name="Du L."/>
            <person name="Sun Y."/>
            <person name="Zhan W."/>
            <person name="Jiang J.F."/>
            <person name="Wang Q."/>
            <person name="Zhang B."/>
            <person name="Ji P."/>
            <person name="Bell-Sakyi L."/>
            <person name="Cui X.M."/>
            <person name="Yuan T.T."/>
            <person name="Jiang B.G."/>
            <person name="Yang W.F."/>
            <person name="Lam T.T."/>
            <person name="Chang Q.C."/>
            <person name="Ding S.J."/>
            <person name="Wang X.J."/>
            <person name="Zhu J.G."/>
            <person name="Ruan X.D."/>
            <person name="Zhao L."/>
            <person name="Wei J.T."/>
            <person name="Ye R.Z."/>
            <person name="Que T.C."/>
            <person name="Du C.H."/>
            <person name="Zhou Y.H."/>
            <person name="Cheng J.X."/>
            <person name="Dai P.F."/>
            <person name="Guo W.B."/>
            <person name="Han X.H."/>
            <person name="Huang E.J."/>
            <person name="Li L.F."/>
            <person name="Wei W."/>
            <person name="Gao Y.C."/>
            <person name="Liu J.Z."/>
            <person name="Shao H.Z."/>
            <person name="Wang X."/>
            <person name="Wang C.C."/>
            <person name="Yang T.C."/>
            <person name="Huo Q.B."/>
            <person name="Li W."/>
            <person name="Chen H.Y."/>
            <person name="Chen S.E."/>
            <person name="Zhou L.G."/>
            <person name="Ni X.B."/>
            <person name="Tian J.H."/>
            <person name="Sheng Y."/>
            <person name="Liu T."/>
            <person name="Pan Y.S."/>
            <person name="Xia L.Y."/>
            <person name="Li J."/>
            <person name="Zhao F."/>
            <person name="Cao W.C."/>
        </authorList>
    </citation>
    <scope>NUCLEOTIDE SEQUENCE</scope>
    <source>
        <strain evidence="2">Rsan-2018</strain>
    </source>
</reference>
<dbReference type="AlphaFoldDB" id="A0A9D4T7Z8"/>
<evidence type="ECO:0000313" key="3">
    <source>
        <dbReference type="Proteomes" id="UP000821837"/>
    </source>
</evidence>
<accession>A0A9D4T7Z8</accession>
<reference evidence="2" key="2">
    <citation type="submission" date="2021-09" db="EMBL/GenBank/DDBJ databases">
        <authorList>
            <person name="Jia N."/>
            <person name="Wang J."/>
            <person name="Shi W."/>
            <person name="Du L."/>
            <person name="Sun Y."/>
            <person name="Zhan W."/>
            <person name="Jiang J."/>
            <person name="Wang Q."/>
            <person name="Zhang B."/>
            <person name="Ji P."/>
            <person name="Sakyi L.B."/>
            <person name="Cui X."/>
            <person name="Yuan T."/>
            <person name="Jiang B."/>
            <person name="Yang W."/>
            <person name="Lam T.T.-Y."/>
            <person name="Chang Q."/>
            <person name="Ding S."/>
            <person name="Wang X."/>
            <person name="Zhu J."/>
            <person name="Ruan X."/>
            <person name="Zhao L."/>
            <person name="Wei J."/>
            <person name="Que T."/>
            <person name="Du C."/>
            <person name="Cheng J."/>
            <person name="Dai P."/>
            <person name="Han X."/>
            <person name="Huang E."/>
            <person name="Gao Y."/>
            <person name="Liu J."/>
            <person name="Shao H."/>
            <person name="Ye R."/>
            <person name="Li L."/>
            <person name="Wei W."/>
            <person name="Wang X."/>
            <person name="Wang C."/>
            <person name="Huo Q."/>
            <person name="Li W."/>
            <person name="Guo W."/>
            <person name="Chen H."/>
            <person name="Chen S."/>
            <person name="Zhou L."/>
            <person name="Zhou L."/>
            <person name="Ni X."/>
            <person name="Tian J."/>
            <person name="Zhou Y."/>
            <person name="Sheng Y."/>
            <person name="Liu T."/>
            <person name="Pan Y."/>
            <person name="Xia L."/>
            <person name="Li J."/>
            <person name="Zhao F."/>
            <person name="Cao W."/>
        </authorList>
    </citation>
    <scope>NUCLEOTIDE SEQUENCE</scope>
    <source>
        <strain evidence="2">Rsan-2018</strain>
        <tissue evidence="2">Larvae</tissue>
    </source>
</reference>
<name>A0A9D4T7Z8_RHISA</name>
<feature type="region of interest" description="Disordered" evidence="1">
    <location>
        <begin position="278"/>
        <end position="307"/>
    </location>
</feature>
<sequence>MPHAERSSVSAVWYPQPRGRLPLCSQMPIVWGSPPNSRERVLSEAEDPATPASSSTRSNHPCPGRNPHRTGPTPQRRWFSKENETSRSRSRSRSQSFPPLPSAEPGQQQQQEQQQQQQQQQQQPKSQGQKTTGQQQGPARQQSSQASSKPVDKPKYNHPSAGNNNKVSYSAEAAKPIAPLRTQSTEYEHLLAENVKRKRELAAVRARQARDSAQLHALMARLGSPPDSPEHPSLPTPDRQKTSEIAISVPTATGTAVTRGYARCDCLETRLESQIAETIGSTRSKRATRSSRSVTKPASNRLSLESHASELFSTPASTLGTLTLTPTSASQADIPTSTPFHTTN</sequence>
<protein>
    <submittedName>
        <fullName evidence="2">Uncharacterized protein</fullName>
    </submittedName>
</protein>
<evidence type="ECO:0000256" key="1">
    <source>
        <dbReference type="SAM" id="MobiDB-lite"/>
    </source>
</evidence>
<feature type="region of interest" description="Disordered" evidence="1">
    <location>
        <begin position="221"/>
        <end position="241"/>
    </location>
</feature>
<dbReference type="EMBL" id="JABSTV010001246">
    <property type="protein sequence ID" value="KAH7976944.1"/>
    <property type="molecule type" value="Genomic_DNA"/>
</dbReference>
<gene>
    <name evidence="2" type="ORF">HPB52_021757</name>
</gene>
<feature type="compositionally biased region" description="Low complexity" evidence="1">
    <location>
        <begin position="103"/>
        <end position="148"/>
    </location>
</feature>
<dbReference type="Proteomes" id="UP000821837">
    <property type="component" value="Chromosome 10"/>
</dbReference>
<feature type="region of interest" description="Disordered" evidence="1">
    <location>
        <begin position="1"/>
        <end position="170"/>
    </location>
</feature>
<evidence type="ECO:0000313" key="2">
    <source>
        <dbReference type="EMBL" id="KAH7976944.1"/>
    </source>
</evidence>
<keyword evidence="3" id="KW-1185">Reference proteome</keyword>